<gene>
    <name evidence="4" type="ORF">D477_003123</name>
</gene>
<dbReference type="EMBL" id="ANPE02000067">
    <property type="protein sequence ID" value="EMY35653.1"/>
    <property type="molecule type" value="Genomic_DNA"/>
</dbReference>
<comment type="caution">
    <text evidence="4">The sequence shown here is derived from an EMBL/GenBank/DDBJ whole genome shotgun (WGS) entry which is preliminary data.</text>
</comment>
<feature type="region of interest" description="Disordered" evidence="2">
    <location>
        <begin position="21"/>
        <end position="66"/>
    </location>
</feature>
<dbReference type="OrthoDB" id="4950948at2"/>
<dbReference type="Gene3D" id="2.60.40.1240">
    <property type="match status" value="1"/>
</dbReference>
<keyword evidence="5" id="KW-1185">Reference proteome</keyword>
<dbReference type="InterPro" id="IPR029050">
    <property type="entry name" value="Immunoprotect_excell_Ig-like"/>
</dbReference>
<name>N1VBH8_9MICC</name>
<accession>N1VBH8</accession>
<keyword evidence="1 3" id="KW-0732">Signal</keyword>
<dbReference type="Proteomes" id="UP000010729">
    <property type="component" value="Unassembled WGS sequence"/>
</dbReference>
<reference evidence="4 5" key="1">
    <citation type="journal article" date="2013" name="Genome Announc.">
        <title>Draft Genome Sequence of Arthrobacter crystallopoietes Strain BAB-32, Revealing Genes for Bioremediation.</title>
        <authorList>
            <person name="Joshi M.N."/>
            <person name="Pandit A.S."/>
            <person name="Sharma A."/>
            <person name="Pandya R.V."/>
            <person name="Desai S.M."/>
            <person name="Saxena A.K."/>
            <person name="Bagatharia S.B."/>
        </authorList>
    </citation>
    <scope>NUCLEOTIDE SEQUENCE [LARGE SCALE GENOMIC DNA]</scope>
    <source>
        <strain evidence="4 5">BAB-32</strain>
    </source>
</reference>
<evidence type="ECO:0008006" key="6">
    <source>
        <dbReference type="Google" id="ProtNLM"/>
    </source>
</evidence>
<feature type="compositionally biased region" description="Low complexity" evidence="2">
    <location>
        <begin position="21"/>
        <end position="48"/>
    </location>
</feature>
<organism evidence="4 5">
    <name type="scientific">Arthrobacter crystallopoietes BAB-32</name>
    <dbReference type="NCBI Taxonomy" id="1246476"/>
    <lineage>
        <taxon>Bacteria</taxon>
        <taxon>Bacillati</taxon>
        <taxon>Actinomycetota</taxon>
        <taxon>Actinomycetes</taxon>
        <taxon>Micrococcales</taxon>
        <taxon>Micrococcaceae</taxon>
        <taxon>Crystallibacter</taxon>
    </lineage>
</organism>
<feature type="signal peptide" evidence="3">
    <location>
        <begin position="1"/>
        <end position="26"/>
    </location>
</feature>
<sequence>MKKSIALTVALLAGLGLSACSSPAPTVEPQSETTAAAEETTAAAAPAETAEEPSQEAAPADRSAKFGDKVTFENGVEVTVTAKGLQPAGQYAYGAVENQIAVFDIEVTNGGQEEFEAILMGVPEVKYGDKGKGAEHANDSENNIGIDQFSTVLPGETQTVTVGYGIPEAEADNVRVEVTAPNFMDKPAIFKGSIK</sequence>
<dbReference type="PROSITE" id="PS51257">
    <property type="entry name" value="PROKAR_LIPOPROTEIN"/>
    <property type="match status" value="1"/>
</dbReference>
<evidence type="ECO:0000313" key="5">
    <source>
        <dbReference type="Proteomes" id="UP000010729"/>
    </source>
</evidence>
<evidence type="ECO:0000256" key="1">
    <source>
        <dbReference type="ARBA" id="ARBA00022729"/>
    </source>
</evidence>
<proteinExistence type="predicted"/>
<evidence type="ECO:0000256" key="3">
    <source>
        <dbReference type="SAM" id="SignalP"/>
    </source>
</evidence>
<evidence type="ECO:0000313" key="4">
    <source>
        <dbReference type="EMBL" id="EMY35653.1"/>
    </source>
</evidence>
<feature type="chain" id="PRO_5038761501" description="DUF4352 domain-containing protein" evidence="3">
    <location>
        <begin position="27"/>
        <end position="195"/>
    </location>
</feature>
<dbReference type="RefSeq" id="WP_005267174.1">
    <property type="nucleotide sequence ID" value="NZ_ANPE02000067.1"/>
</dbReference>
<evidence type="ECO:0000256" key="2">
    <source>
        <dbReference type="SAM" id="MobiDB-lite"/>
    </source>
</evidence>
<protein>
    <recommendedName>
        <fullName evidence="6">DUF4352 domain-containing protein</fullName>
    </recommendedName>
</protein>
<dbReference type="AlphaFoldDB" id="N1VBH8"/>